<keyword evidence="1 4" id="KW-0479">Metal-binding</keyword>
<name>A0ABZ2G5R9_9GAMM</name>
<feature type="binding site" evidence="4">
    <location>
        <position position="371"/>
    </location>
    <ligand>
        <name>Fe cation</name>
        <dbReference type="ChEBI" id="CHEBI:24875"/>
    </ligand>
</feature>
<organism evidence="7 8">
    <name type="scientific">Pectobacterium cacticida</name>
    <dbReference type="NCBI Taxonomy" id="69221"/>
    <lineage>
        <taxon>Bacteria</taxon>
        <taxon>Pseudomonadati</taxon>
        <taxon>Pseudomonadota</taxon>
        <taxon>Gammaproteobacteria</taxon>
        <taxon>Enterobacterales</taxon>
        <taxon>Pectobacteriaceae</taxon>
        <taxon>Pectobacterium</taxon>
    </lineage>
</organism>
<feature type="repeat" description="TPR" evidence="5">
    <location>
        <begin position="214"/>
        <end position="247"/>
    </location>
</feature>
<dbReference type="InterPro" id="IPR041166">
    <property type="entry name" value="Rubredoxin_2"/>
</dbReference>
<dbReference type="PANTHER" id="PTHR45586:SF1">
    <property type="entry name" value="LIPOPOLYSACCHARIDE ASSEMBLY PROTEIN B"/>
    <property type="match status" value="1"/>
</dbReference>
<feature type="binding site" evidence="4">
    <location>
        <position position="374"/>
    </location>
    <ligand>
        <name>Fe cation</name>
        <dbReference type="ChEBI" id="CHEBI:24875"/>
    </ligand>
</feature>
<keyword evidence="4" id="KW-1133">Transmembrane helix</keyword>
<keyword evidence="4" id="KW-0472">Membrane</keyword>
<evidence type="ECO:0000313" key="7">
    <source>
        <dbReference type="EMBL" id="WWO37246.1"/>
    </source>
</evidence>
<dbReference type="RefSeq" id="WP_264498681.1">
    <property type="nucleotide sequence ID" value="NZ_CP109947.1"/>
</dbReference>
<protein>
    <recommendedName>
        <fullName evidence="4">Lipopolysaccharide assembly protein B</fullName>
    </recommendedName>
</protein>
<dbReference type="Pfam" id="PF13176">
    <property type="entry name" value="TPR_7"/>
    <property type="match status" value="1"/>
</dbReference>
<dbReference type="SUPFAM" id="SSF48452">
    <property type="entry name" value="TPR-like"/>
    <property type="match status" value="2"/>
</dbReference>
<feature type="topological domain" description="Cytoplasmic" evidence="4">
    <location>
        <begin position="21"/>
        <end position="389"/>
    </location>
</feature>
<keyword evidence="3 4" id="KW-0802">TPR repeat</keyword>
<dbReference type="HAMAP" id="MF_00994">
    <property type="entry name" value="LPS_assembly_LapB"/>
    <property type="match status" value="1"/>
</dbReference>
<keyword evidence="4" id="KW-1003">Cell membrane</keyword>
<comment type="similarity">
    <text evidence="4">Belongs to the LapB family.</text>
</comment>
<dbReference type="NCBIfam" id="NF008753">
    <property type="entry name" value="PRK11788.1-1"/>
    <property type="match status" value="1"/>
</dbReference>
<dbReference type="NCBIfam" id="NF008756">
    <property type="entry name" value="PRK11788.1-4"/>
    <property type="match status" value="1"/>
</dbReference>
<dbReference type="Proteomes" id="UP001379444">
    <property type="component" value="Chromosome"/>
</dbReference>
<dbReference type="NCBIfam" id="NF008757">
    <property type="entry name" value="PRK11788.1-5"/>
    <property type="match status" value="1"/>
</dbReference>
<dbReference type="PANTHER" id="PTHR45586">
    <property type="entry name" value="TPR REPEAT-CONTAINING PROTEIN PA4667"/>
    <property type="match status" value="1"/>
</dbReference>
<evidence type="ECO:0000313" key="8">
    <source>
        <dbReference type="Proteomes" id="UP001379444"/>
    </source>
</evidence>
<comment type="function">
    <text evidence="4">Modulates cellular lipopolysaccharide (LPS) levels by regulating LpxC, which is involved in lipid A biosynthesis. May act by modulating the proteolytic activity of FtsH towards LpxC. May also coordinate assembly of proteins involved in LPS synthesis at the plasma membrane.</text>
</comment>
<feature type="binding site" evidence="4">
    <location>
        <position position="357"/>
    </location>
    <ligand>
        <name>Fe cation</name>
        <dbReference type="ChEBI" id="CHEBI:24875"/>
    </ligand>
</feature>
<evidence type="ECO:0000256" key="3">
    <source>
        <dbReference type="ARBA" id="ARBA00022803"/>
    </source>
</evidence>
<gene>
    <name evidence="4 7" type="primary">lapB</name>
    <name evidence="7" type="ORF">QNA12_11720</name>
</gene>
<feature type="binding site" evidence="4">
    <location>
        <position position="360"/>
    </location>
    <ligand>
        <name>Fe cation</name>
        <dbReference type="ChEBI" id="CHEBI:24875"/>
    </ligand>
</feature>
<sequence>MLELLFLLLPVAAAYGWYMGRRSAQQDKDQESNRLSREYVAGVNFLLSNQQDKAVELFLDMLKDDSNTFEAHLTLGNLFRSRGEVDRAIRIHQALTESASLTFEQRLLAVQQLGRDYMSAGLYDRAEEIFNQLVDEEDFRHSALQQLLQIYQATSDWQAAIDVAEKLLKMGKDSLRIEIAHFYCELALLAMGSDDLDKALMLLKKGFAADNQCARASIMMGRIYMARQDYLRAAEVLRQVLEQDKELVSETLPMLQECYQMLDKPQDWADFLKRCVEENTGATAELMLADILEREEGADVAQVYINRQLQRHPTMRVFHRLMDFHLHEAEDGRAKESLVVLRDMVGEQIRTKPRYRCRKCGFTSQSLYWQCPSCKSWASIKPIRGLDGQ</sequence>
<dbReference type="InterPro" id="IPR030865">
    <property type="entry name" value="LapB"/>
</dbReference>
<dbReference type="Pfam" id="PF13432">
    <property type="entry name" value="TPR_16"/>
    <property type="match status" value="1"/>
</dbReference>
<dbReference type="EMBL" id="CP125967">
    <property type="protein sequence ID" value="WWO37246.1"/>
    <property type="molecule type" value="Genomic_DNA"/>
</dbReference>
<dbReference type="InterPro" id="IPR051012">
    <property type="entry name" value="CellSynth/LPSAsmb/PSIAsmb"/>
</dbReference>
<evidence type="ECO:0000259" key="6">
    <source>
        <dbReference type="Pfam" id="PF18073"/>
    </source>
</evidence>
<keyword evidence="4" id="KW-0408">Iron</keyword>
<proteinExistence type="inferred from homology"/>
<feature type="domain" description="LapB rubredoxin metal binding" evidence="6">
    <location>
        <begin position="355"/>
        <end position="382"/>
    </location>
</feature>
<comment type="subcellular location">
    <subcellularLocation>
        <location evidence="4">Cell inner membrane</location>
        <topology evidence="4">Single-pass membrane protein</topology>
        <orientation evidence="4">Cytoplasmic side</orientation>
    </subcellularLocation>
</comment>
<dbReference type="SMART" id="SM00028">
    <property type="entry name" value="TPR"/>
    <property type="match status" value="5"/>
</dbReference>
<keyword evidence="8" id="KW-1185">Reference proteome</keyword>
<dbReference type="Pfam" id="PF14559">
    <property type="entry name" value="TPR_19"/>
    <property type="match status" value="1"/>
</dbReference>
<evidence type="ECO:0000256" key="1">
    <source>
        <dbReference type="ARBA" id="ARBA00022723"/>
    </source>
</evidence>
<keyword evidence="4" id="KW-0997">Cell inner membrane</keyword>
<accession>A0ABZ2G5R9</accession>
<keyword evidence="2 4" id="KW-0677">Repeat</keyword>
<dbReference type="Gene3D" id="1.25.40.10">
    <property type="entry name" value="Tetratricopeptide repeat domain"/>
    <property type="match status" value="2"/>
</dbReference>
<reference evidence="7 8" key="1">
    <citation type="journal article" date="2024" name="Front. Plant Sci.">
        <title>Comprehensive phenomic and genomic studies of the species, Pectobacterium cacticida and proposal for reclassification as Alcorniella cacticida comb. nov.</title>
        <authorList>
            <person name="Jonca J."/>
            <person name="Pirhonen M."/>
            <person name="Waleron M.M."/>
            <person name="Gawor J."/>
            <person name="Mrozik A."/>
            <person name="Smoktunowicz M."/>
            <person name="Waleron K."/>
            <person name="Waleron M."/>
        </authorList>
    </citation>
    <scope>NUCLEOTIDE SEQUENCE [LARGE SCALE GENOMIC DNA]</scope>
    <source>
        <strain evidence="7 8">DPMP6</strain>
    </source>
</reference>
<dbReference type="PROSITE" id="PS50005">
    <property type="entry name" value="TPR"/>
    <property type="match status" value="1"/>
</dbReference>
<dbReference type="Pfam" id="PF18073">
    <property type="entry name" value="Zn_ribbon_LapB"/>
    <property type="match status" value="1"/>
</dbReference>
<evidence type="ECO:0000256" key="4">
    <source>
        <dbReference type="HAMAP-Rule" id="MF_00994"/>
    </source>
</evidence>
<keyword evidence="4" id="KW-0812">Transmembrane</keyword>
<evidence type="ECO:0000256" key="2">
    <source>
        <dbReference type="ARBA" id="ARBA00022737"/>
    </source>
</evidence>
<evidence type="ECO:0000256" key="5">
    <source>
        <dbReference type="PROSITE-ProRule" id="PRU00339"/>
    </source>
</evidence>
<dbReference type="InterPro" id="IPR011990">
    <property type="entry name" value="TPR-like_helical_dom_sf"/>
</dbReference>
<dbReference type="InterPro" id="IPR019734">
    <property type="entry name" value="TPR_rpt"/>
</dbReference>